<dbReference type="RefSeq" id="WP_167965002.1">
    <property type="nucleotide sequence ID" value="NZ_JAATJJ010000002.1"/>
</dbReference>
<accession>A0A846R199</accession>
<evidence type="ECO:0000313" key="1">
    <source>
        <dbReference type="EMBL" id="NJB72203.1"/>
    </source>
</evidence>
<dbReference type="Proteomes" id="UP000590442">
    <property type="component" value="Unassembled WGS sequence"/>
</dbReference>
<comment type="caution">
    <text evidence="1">The sequence shown here is derived from an EMBL/GenBank/DDBJ whole genome shotgun (WGS) entry which is preliminary data.</text>
</comment>
<dbReference type="EMBL" id="JAATJJ010000002">
    <property type="protein sequence ID" value="NJB72203.1"/>
    <property type="molecule type" value="Genomic_DNA"/>
</dbReference>
<reference evidence="1 2" key="1">
    <citation type="submission" date="2020-03" db="EMBL/GenBank/DDBJ databases">
        <title>Genomic Encyclopedia of Type Strains, Phase IV (KMG-IV): sequencing the most valuable type-strain genomes for metagenomic binning, comparative biology and taxonomic classification.</title>
        <authorList>
            <person name="Goeker M."/>
        </authorList>
    </citation>
    <scope>NUCLEOTIDE SEQUENCE [LARGE SCALE GENOMIC DNA]</scope>
    <source>
        <strain evidence="1 2">DSM 29762</strain>
    </source>
</reference>
<dbReference type="AlphaFoldDB" id="A0A846R199"/>
<proteinExistence type="predicted"/>
<keyword evidence="2" id="KW-1185">Reference proteome</keyword>
<name>A0A846R199_9FLAO</name>
<gene>
    <name evidence="1" type="ORF">GGR42_002694</name>
</gene>
<sequence>MKRTIALTVNSTINKSNTIARNALNKKLSCAEPIFETTKNGITISKGREERGEKEDAAILYEWIGSSSNNLKKIQVF</sequence>
<protein>
    <submittedName>
        <fullName evidence="1">Uncharacterized protein</fullName>
    </submittedName>
</protein>
<organism evidence="1 2">
    <name type="scientific">Saonia flava</name>
    <dbReference type="NCBI Taxonomy" id="523696"/>
    <lineage>
        <taxon>Bacteria</taxon>
        <taxon>Pseudomonadati</taxon>
        <taxon>Bacteroidota</taxon>
        <taxon>Flavobacteriia</taxon>
        <taxon>Flavobacteriales</taxon>
        <taxon>Flavobacteriaceae</taxon>
        <taxon>Saonia</taxon>
    </lineage>
</organism>
<evidence type="ECO:0000313" key="2">
    <source>
        <dbReference type="Proteomes" id="UP000590442"/>
    </source>
</evidence>